<organism evidence="1 2">
    <name type="scientific">Steinernema carpocapsae</name>
    <name type="common">Entomopathogenic nematode</name>
    <dbReference type="NCBI Taxonomy" id="34508"/>
    <lineage>
        <taxon>Eukaryota</taxon>
        <taxon>Metazoa</taxon>
        <taxon>Ecdysozoa</taxon>
        <taxon>Nematoda</taxon>
        <taxon>Chromadorea</taxon>
        <taxon>Rhabditida</taxon>
        <taxon>Tylenchina</taxon>
        <taxon>Panagrolaimomorpha</taxon>
        <taxon>Strongyloidoidea</taxon>
        <taxon>Steinernematidae</taxon>
        <taxon>Steinernema</taxon>
    </lineage>
</organism>
<proteinExistence type="predicted"/>
<dbReference type="Proteomes" id="UP000298663">
    <property type="component" value="Unassembled WGS sequence"/>
</dbReference>
<keyword evidence="2" id="KW-1185">Reference proteome</keyword>
<accession>A0A4U5MGI0</accession>
<evidence type="ECO:0000313" key="1">
    <source>
        <dbReference type="EMBL" id="TKR68366.1"/>
    </source>
</evidence>
<gene>
    <name evidence="1" type="ORF">L596_024357</name>
</gene>
<sequence>MIRIRNQNQSTAIRVNDENSTSKVEFYLSKQLIMQWALEGNCSKAAFVRASFTSSAPWERDDLKITRMSERMLGINFA</sequence>
<name>A0A4U5MGI0_STECR</name>
<reference evidence="1 2" key="1">
    <citation type="journal article" date="2015" name="Genome Biol.">
        <title>Comparative genomics of Steinernema reveals deeply conserved gene regulatory networks.</title>
        <authorList>
            <person name="Dillman A.R."/>
            <person name="Macchietto M."/>
            <person name="Porter C.F."/>
            <person name="Rogers A."/>
            <person name="Williams B."/>
            <person name="Antoshechkin I."/>
            <person name="Lee M.M."/>
            <person name="Goodwin Z."/>
            <person name="Lu X."/>
            <person name="Lewis E.E."/>
            <person name="Goodrich-Blair H."/>
            <person name="Stock S.P."/>
            <person name="Adams B.J."/>
            <person name="Sternberg P.W."/>
            <person name="Mortazavi A."/>
        </authorList>
    </citation>
    <scope>NUCLEOTIDE SEQUENCE [LARGE SCALE GENOMIC DNA]</scope>
    <source>
        <strain evidence="1 2">ALL</strain>
    </source>
</reference>
<evidence type="ECO:0000313" key="2">
    <source>
        <dbReference type="Proteomes" id="UP000298663"/>
    </source>
</evidence>
<protein>
    <submittedName>
        <fullName evidence="1">Uncharacterized protein</fullName>
    </submittedName>
</protein>
<dbReference type="EMBL" id="AZBU02000008">
    <property type="protein sequence ID" value="TKR68366.1"/>
    <property type="molecule type" value="Genomic_DNA"/>
</dbReference>
<reference evidence="1 2" key="2">
    <citation type="journal article" date="2019" name="G3 (Bethesda)">
        <title>Hybrid Assembly of the Genome of the Entomopathogenic Nematode Steinernema carpocapsae Identifies the X-Chromosome.</title>
        <authorList>
            <person name="Serra L."/>
            <person name="Macchietto M."/>
            <person name="Macias-Munoz A."/>
            <person name="McGill C.J."/>
            <person name="Rodriguez I.M."/>
            <person name="Rodriguez B."/>
            <person name="Murad R."/>
            <person name="Mortazavi A."/>
        </authorList>
    </citation>
    <scope>NUCLEOTIDE SEQUENCE [LARGE SCALE GENOMIC DNA]</scope>
    <source>
        <strain evidence="1 2">ALL</strain>
    </source>
</reference>
<comment type="caution">
    <text evidence="1">The sequence shown here is derived from an EMBL/GenBank/DDBJ whole genome shotgun (WGS) entry which is preliminary data.</text>
</comment>
<dbReference type="AlphaFoldDB" id="A0A4U5MGI0"/>